<sequence>MPMDAELDAAEKRARKRELHAAMEMRAEARRVRKLQKQRSKEIGALLDLKMQTPISPIEGFPPVMMGSGGKAWTRSVAHLVAHMVLRRRDRNRALESKPPPSPLQRKRSYLRMSVSVDDLCAMGESEDGDGDVDMDSDMEE</sequence>
<dbReference type="Proteomes" id="UP001215151">
    <property type="component" value="Unassembled WGS sequence"/>
</dbReference>
<reference evidence="2" key="1">
    <citation type="submission" date="2022-11" db="EMBL/GenBank/DDBJ databases">
        <title>Genome Sequence of Cubamyces cubensis.</title>
        <authorList>
            <person name="Buettner E."/>
        </authorList>
    </citation>
    <scope>NUCLEOTIDE SEQUENCE</scope>
    <source>
        <strain evidence="2">MPL-01</strain>
    </source>
</reference>
<feature type="region of interest" description="Disordered" evidence="1">
    <location>
        <begin position="88"/>
        <end position="141"/>
    </location>
</feature>
<keyword evidence="3" id="KW-1185">Reference proteome</keyword>
<protein>
    <submittedName>
        <fullName evidence="2">Uncharacterized protein</fullName>
    </submittedName>
</protein>
<organism evidence="2 3">
    <name type="scientific">Trametes cubensis</name>
    <dbReference type="NCBI Taxonomy" id="1111947"/>
    <lineage>
        <taxon>Eukaryota</taxon>
        <taxon>Fungi</taxon>
        <taxon>Dikarya</taxon>
        <taxon>Basidiomycota</taxon>
        <taxon>Agaricomycotina</taxon>
        <taxon>Agaricomycetes</taxon>
        <taxon>Polyporales</taxon>
        <taxon>Polyporaceae</taxon>
        <taxon>Trametes</taxon>
    </lineage>
</organism>
<gene>
    <name evidence="2" type="ORF">ONZ51_g3559</name>
</gene>
<feature type="compositionally biased region" description="Acidic residues" evidence="1">
    <location>
        <begin position="125"/>
        <end position="141"/>
    </location>
</feature>
<dbReference type="EMBL" id="JAPEVG010000063">
    <property type="protein sequence ID" value="KAJ8488401.1"/>
    <property type="molecule type" value="Genomic_DNA"/>
</dbReference>
<evidence type="ECO:0000256" key="1">
    <source>
        <dbReference type="SAM" id="MobiDB-lite"/>
    </source>
</evidence>
<proteinExistence type="predicted"/>
<name>A0AAD7TYH9_9APHY</name>
<evidence type="ECO:0000313" key="2">
    <source>
        <dbReference type="EMBL" id="KAJ8488401.1"/>
    </source>
</evidence>
<dbReference type="AlphaFoldDB" id="A0AAD7TYH9"/>
<accession>A0AAD7TYH9</accession>
<comment type="caution">
    <text evidence="2">The sequence shown here is derived from an EMBL/GenBank/DDBJ whole genome shotgun (WGS) entry which is preliminary data.</text>
</comment>
<evidence type="ECO:0000313" key="3">
    <source>
        <dbReference type="Proteomes" id="UP001215151"/>
    </source>
</evidence>